<dbReference type="AlphaFoldDB" id="A0A8X7C3J7"/>
<protein>
    <submittedName>
        <fullName evidence="2">Uncharacterized protein</fullName>
    </submittedName>
</protein>
<dbReference type="OrthoDB" id="6448719at2759"/>
<evidence type="ECO:0000256" key="1">
    <source>
        <dbReference type="SAM" id="SignalP"/>
    </source>
</evidence>
<evidence type="ECO:0000313" key="3">
    <source>
        <dbReference type="Proteomes" id="UP000886998"/>
    </source>
</evidence>
<comment type="caution">
    <text evidence="2">The sequence shown here is derived from an EMBL/GenBank/DDBJ whole genome shotgun (WGS) entry which is preliminary data.</text>
</comment>
<reference evidence="2" key="1">
    <citation type="submission" date="2020-08" db="EMBL/GenBank/DDBJ databases">
        <title>Multicomponent nature underlies the extraordinary mechanical properties of spider dragline silk.</title>
        <authorList>
            <person name="Kono N."/>
            <person name="Nakamura H."/>
            <person name="Mori M."/>
            <person name="Yoshida Y."/>
            <person name="Ohtoshi R."/>
            <person name="Malay A.D."/>
            <person name="Moran D.A.P."/>
            <person name="Tomita M."/>
            <person name="Numata K."/>
            <person name="Arakawa K."/>
        </authorList>
    </citation>
    <scope>NUCLEOTIDE SEQUENCE</scope>
</reference>
<feature type="chain" id="PRO_5036443106" evidence="1">
    <location>
        <begin position="24"/>
        <end position="93"/>
    </location>
</feature>
<keyword evidence="1" id="KW-0732">Signal</keyword>
<dbReference type="Proteomes" id="UP000886998">
    <property type="component" value="Unassembled WGS sequence"/>
</dbReference>
<organism evidence="2 3">
    <name type="scientific">Trichonephila inaurata madagascariensis</name>
    <dbReference type="NCBI Taxonomy" id="2747483"/>
    <lineage>
        <taxon>Eukaryota</taxon>
        <taxon>Metazoa</taxon>
        <taxon>Ecdysozoa</taxon>
        <taxon>Arthropoda</taxon>
        <taxon>Chelicerata</taxon>
        <taxon>Arachnida</taxon>
        <taxon>Araneae</taxon>
        <taxon>Araneomorphae</taxon>
        <taxon>Entelegynae</taxon>
        <taxon>Araneoidea</taxon>
        <taxon>Nephilidae</taxon>
        <taxon>Trichonephila</taxon>
        <taxon>Trichonephila inaurata</taxon>
    </lineage>
</organism>
<evidence type="ECO:0000313" key="2">
    <source>
        <dbReference type="EMBL" id="GFY52773.1"/>
    </source>
</evidence>
<dbReference type="EMBL" id="BMAV01008901">
    <property type="protein sequence ID" value="GFY52773.1"/>
    <property type="molecule type" value="Genomic_DNA"/>
</dbReference>
<feature type="signal peptide" evidence="1">
    <location>
        <begin position="1"/>
        <end position="23"/>
    </location>
</feature>
<proteinExistence type="predicted"/>
<sequence length="93" mass="9772">MASQTIILSIAISFAVLLQCGLAQKQEQMTDAIKAAADTVQNAIENGADIIADTGFKGAAEEVGEMISRIKNQISNAIEAAADMGKELCFNII</sequence>
<accession>A0A8X7C3J7</accession>
<keyword evidence="3" id="KW-1185">Reference proteome</keyword>
<gene>
    <name evidence="2" type="ORF">TNIN_384121</name>
</gene>
<name>A0A8X7C3J7_9ARAC</name>